<dbReference type="OrthoDB" id="2688210at2759"/>
<dbReference type="RefSeq" id="XP_041189153.1">
    <property type="nucleotide sequence ID" value="XM_041340800.1"/>
</dbReference>
<dbReference type="Proteomes" id="UP000807769">
    <property type="component" value="Unassembled WGS sequence"/>
</dbReference>
<dbReference type="EMBL" id="JABBWG010000034">
    <property type="protein sequence ID" value="KAG1809327.1"/>
    <property type="molecule type" value="Genomic_DNA"/>
</dbReference>
<proteinExistence type="predicted"/>
<organism evidence="1 2">
    <name type="scientific">Suillus subaureus</name>
    <dbReference type="NCBI Taxonomy" id="48587"/>
    <lineage>
        <taxon>Eukaryota</taxon>
        <taxon>Fungi</taxon>
        <taxon>Dikarya</taxon>
        <taxon>Basidiomycota</taxon>
        <taxon>Agaricomycotina</taxon>
        <taxon>Agaricomycetes</taxon>
        <taxon>Agaricomycetidae</taxon>
        <taxon>Boletales</taxon>
        <taxon>Suillineae</taxon>
        <taxon>Suillaceae</taxon>
        <taxon>Suillus</taxon>
    </lineage>
</organism>
<sequence>MNRLTSDPKLELCLDFTSNIYQVICARLLNQNNNNAQVVENLQAAWLITNNTHEVQWQQQLQEDQAAITKQQSLIHKETKCQLQASLLKEDWKQNPLKYIPIPDHPVPYNIHDILISDFAFKRVIEGQYVELYYWTNEHLQADE</sequence>
<dbReference type="GeneID" id="64634816"/>
<reference evidence="1" key="1">
    <citation type="journal article" date="2020" name="New Phytol.">
        <title>Comparative genomics reveals dynamic genome evolution in host specialist ectomycorrhizal fungi.</title>
        <authorList>
            <person name="Lofgren L.A."/>
            <person name="Nguyen N.H."/>
            <person name="Vilgalys R."/>
            <person name="Ruytinx J."/>
            <person name="Liao H.L."/>
            <person name="Branco S."/>
            <person name="Kuo A."/>
            <person name="LaButti K."/>
            <person name="Lipzen A."/>
            <person name="Andreopoulos W."/>
            <person name="Pangilinan J."/>
            <person name="Riley R."/>
            <person name="Hundley H."/>
            <person name="Na H."/>
            <person name="Barry K."/>
            <person name="Grigoriev I.V."/>
            <person name="Stajich J.E."/>
            <person name="Kennedy P.G."/>
        </authorList>
    </citation>
    <scope>NUCLEOTIDE SEQUENCE</scope>
    <source>
        <strain evidence="1">MN1</strain>
    </source>
</reference>
<evidence type="ECO:0000313" key="2">
    <source>
        <dbReference type="Proteomes" id="UP000807769"/>
    </source>
</evidence>
<gene>
    <name evidence="1" type="ORF">BJ212DRAFT_1484455</name>
</gene>
<evidence type="ECO:0000313" key="1">
    <source>
        <dbReference type="EMBL" id="KAG1809327.1"/>
    </source>
</evidence>
<dbReference type="AlphaFoldDB" id="A0A9P7E1Z3"/>
<comment type="caution">
    <text evidence="1">The sequence shown here is derived from an EMBL/GenBank/DDBJ whole genome shotgun (WGS) entry which is preliminary data.</text>
</comment>
<name>A0A9P7E1Z3_9AGAM</name>
<keyword evidence="2" id="KW-1185">Reference proteome</keyword>
<protein>
    <submittedName>
        <fullName evidence="1">Uncharacterized protein</fullName>
    </submittedName>
</protein>
<accession>A0A9P7E1Z3</accession>